<dbReference type="EMBL" id="SISK01000001">
    <property type="protein sequence ID" value="TBN43817.1"/>
    <property type="molecule type" value="Genomic_DNA"/>
</dbReference>
<proteinExistence type="inferred from homology"/>
<name>A0A4Q9G510_9RHOB</name>
<comment type="subcellular location">
    <subcellularLocation>
        <location evidence="1">Cell outer membrane</location>
    </subcellularLocation>
</comment>
<sequence>MRRRARRSRRVAVSPLVPGRDSPLARGQSRRPPHLQGSTMKITLALAVLAATAATGARAQDFGFAGRDFSVDLGVGVDIGPDYPGSDDAEAGPWLIWRNAGFGQPGTNESEGFAISPSFGTVGERKASDNPDLTGMEDLDRAYELGFRVSYGMGPVTTSASLRRGFDGHEGLTGEVGAKYRTDLSDRVSLWSGLALGYGNGDYNDAYFGVDPAESAPGRPAYDIGGGINKAAITFEARYALTESTALLGEVEYGKLIGDAADSPVVQDEYQPSLRLGIVRKFSFGF</sequence>
<evidence type="ECO:0000313" key="7">
    <source>
        <dbReference type="EMBL" id="TBN43817.1"/>
    </source>
</evidence>
<keyword evidence="8" id="KW-1185">Reference proteome</keyword>
<evidence type="ECO:0000256" key="4">
    <source>
        <dbReference type="ARBA" id="ARBA00023136"/>
    </source>
</evidence>
<gene>
    <name evidence="7" type="ORF">EYE42_01390</name>
</gene>
<comment type="similarity">
    <text evidence="2">Belongs to the MipA/OmpV family.</text>
</comment>
<protein>
    <submittedName>
        <fullName evidence="7">MipA/OmpV family protein</fullName>
    </submittedName>
</protein>
<organism evidence="7 8">
    <name type="scientific">Paracoccus subflavus</name>
    <dbReference type="NCBI Taxonomy" id="2528244"/>
    <lineage>
        <taxon>Bacteria</taxon>
        <taxon>Pseudomonadati</taxon>
        <taxon>Pseudomonadota</taxon>
        <taxon>Alphaproteobacteria</taxon>
        <taxon>Rhodobacterales</taxon>
        <taxon>Paracoccaceae</taxon>
        <taxon>Paracoccus</taxon>
    </lineage>
</organism>
<evidence type="ECO:0000256" key="6">
    <source>
        <dbReference type="SAM" id="MobiDB-lite"/>
    </source>
</evidence>
<reference evidence="7 8" key="1">
    <citation type="submission" date="2019-02" db="EMBL/GenBank/DDBJ databases">
        <title>Paracoccus subflavus sp. nov., isolated from marine sediment of the Pacific Ocean.</title>
        <authorList>
            <person name="Zhang G."/>
        </authorList>
    </citation>
    <scope>NUCLEOTIDE SEQUENCE [LARGE SCALE GENOMIC DNA]</scope>
    <source>
        <strain evidence="7 8">GY0581</strain>
    </source>
</reference>
<evidence type="ECO:0000256" key="3">
    <source>
        <dbReference type="ARBA" id="ARBA00022729"/>
    </source>
</evidence>
<dbReference type="InterPro" id="IPR010583">
    <property type="entry name" value="MipA"/>
</dbReference>
<keyword evidence="4" id="KW-0472">Membrane</keyword>
<dbReference type="Proteomes" id="UP000293520">
    <property type="component" value="Unassembled WGS sequence"/>
</dbReference>
<dbReference type="GO" id="GO:0009279">
    <property type="term" value="C:cell outer membrane"/>
    <property type="evidence" value="ECO:0007669"/>
    <property type="project" value="UniProtKB-SubCell"/>
</dbReference>
<dbReference type="PANTHER" id="PTHR38776">
    <property type="entry name" value="MLTA-INTERACTING PROTEIN-RELATED"/>
    <property type="match status" value="1"/>
</dbReference>
<evidence type="ECO:0000313" key="8">
    <source>
        <dbReference type="Proteomes" id="UP000293520"/>
    </source>
</evidence>
<dbReference type="OrthoDB" id="5462484at2"/>
<evidence type="ECO:0000256" key="2">
    <source>
        <dbReference type="ARBA" id="ARBA00005722"/>
    </source>
</evidence>
<dbReference type="PANTHER" id="PTHR38776:SF1">
    <property type="entry name" value="MLTA-INTERACTING PROTEIN-RELATED"/>
    <property type="match status" value="1"/>
</dbReference>
<keyword evidence="3" id="KW-0732">Signal</keyword>
<dbReference type="Pfam" id="PF06629">
    <property type="entry name" value="MipA"/>
    <property type="match status" value="1"/>
</dbReference>
<keyword evidence="5" id="KW-0998">Cell outer membrane</keyword>
<accession>A0A4Q9G510</accession>
<feature type="compositionally biased region" description="Basic residues" evidence="6">
    <location>
        <begin position="1"/>
        <end position="10"/>
    </location>
</feature>
<evidence type="ECO:0000256" key="1">
    <source>
        <dbReference type="ARBA" id="ARBA00004442"/>
    </source>
</evidence>
<comment type="caution">
    <text evidence="7">The sequence shown here is derived from an EMBL/GenBank/DDBJ whole genome shotgun (WGS) entry which is preliminary data.</text>
</comment>
<feature type="region of interest" description="Disordered" evidence="6">
    <location>
        <begin position="107"/>
        <end position="135"/>
    </location>
</feature>
<evidence type="ECO:0000256" key="5">
    <source>
        <dbReference type="ARBA" id="ARBA00023237"/>
    </source>
</evidence>
<dbReference type="AlphaFoldDB" id="A0A4Q9G510"/>
<feature type="region of interest" description="Disordered" evidence="6">
    <location>
        <begin position="1"/>
        <end position="36"/>
    </location>
</feature>